<feature type="transmembrane region" description="Helical" evidence="1">
    <location>
        <begin position="108"/>
        <end position="130"/>
    </location>
</feature>
<name>A0A2T7NQA9_POMCA</name>
<feature type="transmembrane region" description="Helical" evidence="1">
    <location>
        <begin position="142"/>
        <end position="165"/>
    </location>
</feature>
<dbReference type="PANTHER" id="PTHR21284">
    <property type="entry name" value="EG:80H7.2 PROTEIN"/>
    <property type="match status" value="1"/>
</dbReference>
<comment type="caution">
    <text evidence="2">The sequence shown here is derived from an EMBL/GenBank/DDBJ whole genome shotgun (WGS) entry which is preliminary data.</text>
</comment>
<dbReference type="AlphaFoldDB" id="A0A2T7NQA9"/>
<evidence type="ECO:0000256" key="1">
    <source>
        <dbReference type="SAM" id="Phobius"/>
    </source>
</evidence>
<feature type="transmembrane region" description="Helical" evidence="1">
    <location>
        <begin position="12"/>
        <end position="33"/>
    </location>
</feature>
<dbReference type="Proteomes" id="UP000245119">
    <property type="component" value="Linkage Group LG10"/>
</dbReference>
<dbReference type="Gene3D" id="1.20.140.150">
    <property type="match status" value="1"/>
</dbReference>
<sequence>MLDSLTKVGKVGLGIFVVGVVVFVVGFSVPYWVAFETSKWRFGLWEACVSGWQSNTYCVSTLSEDFRAFPDLPGWFKGTQACACFALLSIIADIVLRGLFIARKLKHFLLISVVLDIAAGALALLGAVIFGSEINKYDHISLSWGFAFDIIGGILLGGSAVCFFIEYCRRR</sequence>
<dbReference type="OMA" id="YWVAFET"/>
<keyword evidence="3" id="KW-1185">Reference proteome</keyword>
<accession>A0A2T7NQA9</accession>
<evidence type="ECO:0000313" key="2">
    <source>
        <dbReference type="EMBL" id="PVD23359.1"/>
    </source>
</evidence>
<gene>
    <name evidence="2" type="ORF">C0Q70_16627</name>
</gene>
<reference evidence="2 3" key="1">
    <citation type="submission" date="2018-04" db="EMBL/GenBank/DDBJ databases">
        <title>The genome of golden apple snail Pomacea canaliculata provides insight into stress tolerance and invasive adaptation.</title>
        <authorList>
            <person name="Liu C."/>
            <person name="Liu B."/>
            <person name="Ren Y."/>
            <person name="Zhang Y."/>
            <person name="Wang H."/>
            <person name="Li S."/>
            <person name="Jiang F."/>
            <person name="Yin L."/>
            <person name="Zhang G."/>
            <person name="Qian W."/>
            <person name="Fan W."/>
        </authorList>
    </citation>
    <scope>NUCLEOTIDE SEQUENCE [LARGE SCALE GENOMIC DNA]</scope>
    <source>
        <strain evidence="2">SZHN2017</strain>
        <tissue evidence="2">Muscle</tissue>
    </source>
</reference>
<feature type="transmembrane region" description="Helical" evidence="1">
    <location>
        <begin position="75"/>
        <end position="96"/>
    </location>
</feature>
<proteinExistence type="predicted"/>
<evidence type="ECO:0008006" key="4">
    <source>
        <dbReference type="Google" id="ProtNLM"/>
    </source>
</evidence>
<keyword evidence="1" id="KW-0812">Transmembrane</keyword>
<evidence type="ECO:0000313" key="3">
    <source>
        <dbReference type="Proteomes" id="UP000245119"/>
    </source>
</evidence>
<dbReference type="EMBL" id="PZQS01000010">
    <property type="protein sequence ID" value="PVD23359.1"/>
    <property type="molecule type" value="Genomic_DNA"/>
</dbReference>
<dbReference type="PANTHER" id="PTHR21284:SF12">
    <property type="entry name" value="EG:80H7.2 PROTEIN"/>
    <property type="match status" value="1"/>
</dbReference>
<organism evidence="2 3">
    <name type="scientific">Pomacea canaliculata</name>
    <name type="common">Golden apple snail</name>
    <dbReference type="NCBI Taxonomy" id="400727"/>
    <lineage>
        <taxon>Eukaryota</taxon>
        <taxon>Metazoa</taxon>
        <taxon>Spiralia</taxon>
        <taxon>Lophotrochozoa</taxon>
        <taxon>Mollusca</taxon>
        <taxon>Gastropoda</taxon>
        <taxon>Caenogastropoda</taxon>
        <taxon>Architaenioglossa</taxon>
        <taxon>Ampullarioidea</taxon>
        <taxon>Ampullariidae</taxon>
        <taxon>Pomacea</taxon>
    </lineage>
</organism>
<keyword evidence="1" id="KW-1133">Transmembrane helix</keyword>
<protein>
    <recommendedName>
        <fullName evidence="4">MARVEL domain-containing protein</fullName>
    </recommendedName>
</protein>
<keyword evidence="1" id="KW-0472">Membrane</keyword>